<evidence type="ECO:0000313" key="10">
    <source>
        <dbReference type="EMBL" id="WMV36807.1"/>
    </source>
</evidence>
<evidence type="ECO:0000256" key="8">
    <source>
        <dbReference type="ARBA" id="ARBA00023170"/>
    </source>
</evidence>
<dbReference type="FunFam" id="3.80.10.10:FF:001362">
    <property type="entry name" value="Lrr receptor-like serinethreonine-protein kinase gso2"/>
    <property type="match status" value="1"/>
</dbReference>
<comment type="subcellular location">
    <subcellularLocation>
        <location evidence="1">Cell membrane</location>
        <topology evidence="1">Single-pass type I membrane protein</topology>
    </subcellularLocation>
</comment>
<evidence type="ECO:0000256" key="3">
    <source>
        <dbReference type="ARBA" id="ARBA00022475"/>
    </source>
</evidence>
<dbReference type="Pfam" id="PF13855">
    <property type="entry name" value="LRR_8"/>
    <property type="match status" value="1"/>
</dbReference>
<evidence type="ECO:0000256" key="5">
    <source>
        <dbReference type="ARBA" id="ARBA00022729"/>
    </source>
</evidence>
<evidence type="ECO:0000256" key="6">
    <source>
        <dbReference type="ARBA" id="ARBA00022989"/>
    </source>
</evidence>
<accession>A0AAF0R5L1</accession>
<dbReference type="InterPro" id="IPR032675">
    <property type="entry name" value="LRR_dom_sf"/>
</dbReference>
<dbReference type="Proteomes" id="UP001234989">
    <property type="component" value="Chromosome 7"/>
</dbReference>
<dbReference type="InterPro" id="IPR001611">
    <property type="entry name" value="Leu-rich_rpt"/>
</dbReference>
<organism evidence="10 11">
    <name type="scientific">Solanum verrucosum</name>
    <dbReference type="NCBI Taxonomy" id="315347"/>
    <lineage>
        <taxon>Eukaryota</taxon>
        <taxon>Viridiplantae</taxon>
        <taxon>Streptophyta</taxon>
        <taxon>Embryophyta</taxon>
        <taxon>Tracheophyta</taxon>
        <taxon>Spermatophyta</taxon>
        <taxon>Magnoliopsida</taxon>
        <taxon>eudicotyledons</taxon>
        <taxon>Gunneridae</taxon>
        <taxon>Pentapetalae</taxon>
        <taxon>asterids</taxon>
        <taxon>lamiids</taxon>
        <taxon>Solanales</taxon>
        <taxon>Solanaceae</taxon>
        <taxon>Solanoideae</taxon>
        <taxon>Solaneae</taxon>
        <taxon>Solanum</taxon>
    </lineage>
</organism>
<keyword evidence="8" id="KW-0675">Receptor</keyword>
<proteinExistence type="inferred from homology"/>
<protein>
    <recommendedName>
        <fullName evidence="12">LRR-RLK</fullName>
    </recommendedName>
</protein>
<keyword evidence="3" id="KW-1003">Cell membrane</keyword>
<gene>
    <name evidence="10" type="ORF">MTR67_030192</name>
</gene>
<dbReference type="PANTHER" id="PTHR48052">
    <property type="entry name" value="UNNAMED PRODUCT"/>
    <property type="match status" value="1"/>
</dbReference>
<evidence type="ECO:0000256" key="4">
    <source>
        <dbReference type="ARBA" id="ARBA00022692"/>
    </source>
</evidence>
<keyword evidence="6" id="KW-1133">Transmembrane helix</keyword>
<dbReference type="PANTHER" id="PTHR48052:SF8">
    <property type="entry name" value="LRR RECEPTOR-LIKE SERINE_THREONINE-PROTEIN KINASE FLS2"/>
    <property type="match status" value="1"/>
</dbReference>
<keyword evidence="4" id="KW-0812">Transmembrane</keyword>
<evidence type="ECO:0000256" key="7">
    <source>
        <dbReference type="ARBA" id="ARBA00023136"/>
    </source>
</evidence>
<evidence type="ECO:0000313" key="11">
    <source>
        <dbReference type="Proteomes" id="UP001234989"/>
    </source>
</evidence>
<keyword evidence="9" id="KW-0325">Glycoprotein</keyword>
<sequence length="152" mass="17520">MDQASEEPIFVNVTRFSSLKKLYLQKNVLNGFFMERVGQVSSLEYLGLSDNQMRGPLLDLAWFPSLRELQLGTNQFQGRIPQGIGKLSQLRILDVSSNRLDGLPEIMGQLSNLERFDASNNEGYYHRVPLFKSLQFCRLRPILQLVDFEHEL</sequence>
<evidence type="ECO:0008006" key="12">
    <source>
        <dbReference type="Google" id="ProtNLM"/>
    </source>
</evidence>
<dbReference type="GO" id="GO:0005886">
    <property type="term" value="C:plasma membrane"/>
    <property type="evidence" value="ECO:0007669"/>
    <property type="project" value="UniProtKB-SubCell"/>
</dbReference>
<evidence type="ECO:0000256" key="2">
    <source>
        <dbReference type="ARBA" id="ARBA00009592"/>
    </source>
</evidence>
<comment type="similarity">
    <text evidence="2">Belongs to the RLP family.</text>
</comment>
<dbReference type="Gene3D" id="3.80.10.10">
    <property type="entry name" value="Ribonuclease Inhibitor"/>
    <property type="match status" value="1"/>
</dbReference>
<name>A0AAF0R5L1_SOLVR</name>
<dbReference type="EMBL" id="CP133618">
    <property type="protein sequence ID" value="WMV36807.1"/>
    <property type="molecule type" value="Genomic_DNA"/>
</dbReference>
<reference evidence="10" key="1">
    <citation type="submission" date="2023-08" db="EMBL/GenBank/DDBJ databases">
        <title>A de novo genome assembly of Solanum verrucosum Schlechtendal, a Mexican diploid species geographically isolated from the other diploid A-genome species in potato relatives.</title>
        <authorList>
            <person name="Hosaka K."/>
        </authorList>
    </citation>
    <scope>NUCLEOTIDE SEQUENCE</scope>
    <source>
        <tissue evidence="10">Young leaves</tissue>
    </source>
</reference>
<evidence type="ECO:0000256" key="9">
    <source>
        <dbReference type="ARBA" id="ARBA00023180"/>
    </source>
</evidence>
<keyword evidence="7" id="KW-0472">Membrane</keyword>
<dbReference type="SUPFAM" id="SSF52058">
    <property type="entry name" value="L domain-like"/>
    <property type="match status" value="1"/>
</dbReference>
<keyword evidence="5" id="KW-0732">Signal</keyword>
<evidence type="ECO:0000256" key="1">
    <source>
        <dbReference type="ARBA" id="ARBA00004251"/>
    </source>
</evidence>
<dbReference type="AlphaFoldDB" id="A0AAF0R5L1"/>
<keyword evidence="11" id="KW-1185">Reference proteome</keyword>
<dbReference type="PROSITE" id="PS51450">
    <property type="entry name" value="LRR"/>
    <property type="match status" value="1"/>
</dbReference>